<keyword evidence="1" id="KW-1133">Transmembrane helix</keyword>
<protein>
    <submittedName>
        <fullName evidence="4">2TM domain-containing protein</fullName>
    </submittedName>
</protein>
<keyword evidence="1" id="KW-0472">Membrane</keyword>
<evidence type="ECO:0000256" key="1">
    <source>
        <dbReference type="SAM" id="Phobius"/>
    </source>
</evidence>
<evidence type="ECO:0000259" key="2">
    <source>
        <dbReference type="Pfam" id="PF13239"/>
    </source>
</evidence>
<feature type="domain" description="2TM" evidence="2">
    <location>
        <begin position="10"/>
        <end position="90"/>
    </location>
</feature>
<evidence type="ECO:0000313" key="6">
    <source>
        <dbReference type="Proteomes" id="UP000321621"/>
    </source>
</evidence>
<dbReference type="AlphaFoldDB" id="A0A3A1NFT6"/>
<evidence type="ECO:0000313" key="5">
    <source>
        <dbReference type="Proteomes" id="UP000266691"/>
    </source>
</evidence>
<feature type="transmembrane region" description="Helical" evidence="1">
    <location>
        <begin position="21"/>
        <end position="42"/>
    </location>
</feature>
<evidence type="ECO:0000313" key="3">
    <source>
        <dbReference type="EMBL" id="RIV42317.1"/>
    </source>
</evidence>
<reference evidence="4 6" key="2">
    <citation type="submission" date="2019-07" db="EMBL/GenBank/DDBJ databases">
        <title>Draft genome of two Muricauda strains isolated from deep sea.</title>
        <authorList>
            <person name="Sun C."/>
        </authorList>
    </citation>
    <scope>NUCLEOTIDE SEQUENCE [LARGE SCALE GENOMIC DNA]</scope>
    <source>
        <strain evidence="4 6">72</strain>
    </source>
</reference>
<keyword evidence="6" id="KW-1185">Reference proteome</keyword>
<dbReference type="OrthoDB" id="8965954at2"/>
<feature type="transmembrane region" description="Helical" evidence="1">
    <location>
        <begin position="54"/>
        <end position="77"/>
    </location>
</feature>
<dbReference type="RefSeq" id="WP_119649421.1">
    <property type="nucleotide sequence ID" value="NZ_QXFI01000036.1"/>
</dbReference>
<keyword evidence="1" id="KW-0812">Transmembrane</keyword>
<dbReference type="Pfam" id="PF13239">
    <property type="entry name" value="2TM"/>
    <property type="match status" value="1"/>
</dbReference>
<dbReference type="EMBL" id="VNWK01000036">
    <property type="protein sequence ID" value="TXJ91191.1"/>
    <property type="molecule type" value="Genomic_DNA"/>
</dbReference>
<comment type="caution">
    <text evidence="3">The sequence shown here is derived from an EMBL/GenBank/DDBJ whole genome shotgun (WGS) entry which is preliminary data.</text>
</comment>
<dbReference type="Proteomes" id="UP000321621">
    <property type="component" value="Unassembled WGS sequence"/>
</dbReference>
<dbReference type="InterPro" id="IPR025698">
    <property type="entry name" value="2TM_dom"/>
</dbReference>
<name>A0A3A1NFT6_9FLAO</name>
<dbReference type="EMBL" id="QXFI01000036">
    <property type="protein sequence ID" value="RIV42317.1"/>
    <property type="molecule type" value="Genomic_DNA"/>
</dbReference>
<proteinExistence type="predicted"/>
<organism evidence="3 5">
    <name type="scientific">Flagellimonas pelagia</name>
    <dbReference type="NCBI Taxonomy" id="2306998"/>
    <lineage>
        <taxon>Bacteria</taxon>
        <taxon>Pseudomonadati</taxon>
        <taxon>Bacteroidota</taxon>
        <taxon>Flavobacteriia</taxon>
        <taxon>Flavobacteriales</taxon>
        <taxon>Flavobacteriaceae</taxon>
        <taxon>Flagellimonas</taxon>
    </lineage>
</organism>
<gene>
    <name evidence="3" type="ORF">D2V05_19060</name>
    <name evidence="4" type="ORF">FQ017_18905</name>
</gene>
<reference evidence="3 5" key="1">
    <citation type="submission" date="2018-08" db="EMBL/GenBank/DDBJ databases">
        <title>Proposal of Muricauda 72 sp.nov. and Muricauda NH166 sp.nov., isolated from seawater.</title>
        <authorList>
            <person name="Cheng H."/>
            <person name="Wu Y.-H."/>
            <person name="Guo L.-L."/>
            <person name="Xu X.-W."/>
        </authorList>
    </citation>
    <scope>NUCLEOTIDE SEQUENCE [LARGE SCALE GENOMIC DNA]</scope>
    <source>
        <strain evidence="3 5">72</strain>
    </source>
</reference>
<dbReference type="Proteomes" id="UP000266691">
    <property type="component" value="Unassembled WGS sequence"/>
</dbReference>
<evidence type="ECO:0000313" key="4">
    <source>
        <dbReference type="EMBL" id="TXJ91191.1"/>
    </source>
</evidence>
<accession>A0A3A1NFT6</accession>
<sequence>MENFDNDKYKRAKKRVDELKGFYIHMSIYVVINTFILVNIFLRTDNFWQWPHFVTLFAWGLGLAFHGIKVFGINPLLGKDWEERQIQKYIDKDKNDTDKYL</sequence>